<proteinExistence type="predicted"/>
<name>A0A853F803_9GAMM</name>
<accession>A0A853F803</accession>
<evidence type="ECO:0000313" key="2">
    <source>
        <dbReference type="Proteomes" id="UP000568751"/>
    </source>
</evidence>
<dbReference type="EMBL" id="JACCHT010000002">
    <property type="protein sequence ID" value="NYT28290.1"/>
    <property type="molecule type" value="Genomic_DNA"/>
</dbReference>
<evidence type="ECO:0008006" key="3">
    <source>
        <dbReference type="Google" id="ProtNLM"/>
    </source>
</evidence>
<gene>
    <name evidence="1" type="ORF">H0A76_10705</name>
</gene>
<dbReference type="AlphaFoldDB" id="A0A853F803"/>
<comment type="caution">
    <text evidence="1">The sequence shown here is derived from an EMBL/GenBank/DDBJ whole genome shotgun (WGS) entry which is preliminary data.</text>
</comment>
<sequence length="463" mass="54277">MEKSNNKWRKEEILLKDLLLWDENARFPDNYFSKSEPELIQYFCSKKDFKIKEFAKEIVKDFDLPQLERLVIYNIDKNMVVLEGNRRLTVYKMLNNPSLAPNNILKKKFTELKKEININDSYLFDCLITTNKSEGFRYIARKHLNGNNEVSWSEQERTNHNVRVGSATKKEEFKVAIARIIKNLDIPETLKEQVLGRGYVTTFWRILDSKEAYTKYGFSLKDNGDLEIKNSNFPEELKVIILSILKKEDFSGNKLDSRTLNTGQEKKTYLASIKSNDSKKVDKEIQENTTDNLFGEKITDITKNNNVKINPPSTTRKYLIPKTCRLDIEETKINNIYHELKGGLLIDDSTKAVPNAVGVLFRVFLETSIDYFWEKKGKTFTPSTKFSEKIKEVYKYMEEEDLANDKQLKNIKVVANNQNNLLSIQNFHRYVHSYKTQSASSDLKLKWDNLEEFFEILWKPLKK</sequence>
<dbReference type="Proteomes" id="UP000568751">
    <property type="component" value="Unassembled WGS sequence"/>
</dbReference>
<organism evidence="1 2">
    <name type="scientific">Candidatus Thiodubiliella endoseptemdiera</name>
    <dbReference type="NCBI Taxonomy" id="2738886"/>
    <lineage>
        <taxon>Bacteria</taxon>
        <taxon>Pseudomonadati</taxon>
        <taxon>Pseudomonadota</taxon>
        <taxon>Gammaproteobacteria</taxon>
        <taxon>Candidatus Pseudothioglobaceae</taxon>
        <taxon>Candidatus Thiodubiliella</taxon>
    </lineage>
</organism>
<evidence type="ECO:0000313" key="1">
    <source>
        <dbReference type="EMBL" id="NYT28290.1"/>
    </source>
</evidence>
<reference evidence="1 2" key="1">
    <citation type="submission" date="2020-05" db="EMBL/GenBank/DDBJ databases">
        <title>Horizontal transmission and recombination maintain forever young bacterial symbiont genomes.</title>
        <authorList>
            <person name="Russell S.L."/>
            <person name="Pepper-Tunick E."/>
            <person name="Svedberg J."/>
            <person name="Byrne A."/>
            <person name="Ruelas Castillo J."/>
            <person name="Vollmers C."/>
            <person name="Beinart R.A."/>
            <person name="Corbett-Detig R."/>
        </authorList>
    </citation>
    <scope>NUCLEOTIDE SEQUENCE [LARGE SCALE GENOMIC DNA]</scope>
    <source>
        <strain evidence="1">455</strain>
    </source>
</reference>
<protein>
    <recommendedName>
        <fullName evidence="3">ParB/Sulfiredoxin domain-containing protein</fullName>
    </recommendedName>
</protein>